<organism evidence="2 3">
    <name type="scientific">Hibiscus sabdariffa</name>
    <name type="common">roselle</name>
    <dbReference type="NCBI Taxonomy" id="183260"/>
    <lineage>
        <taxon>Eukaryota</taxon>
        <taxon>Viridiplantae</taxon>
        <taxon>Streptophyta</taxon>
        <taxon>Embryophyta</taxon>
        <taxon>Tracheophyta</taxon>
        <taxon>Spermatophyta</taxon>
        <taxon>Magnoliopsida</taxon>
        <taxon>eudicotyledons</taxon>
        <taxon>Gunneridae</taxon>
        <taxon>Pentapetalae</taxon>
        <taxon>rosids</taxon>
        <taxon>malvids</taxon>
        <taxon>Malvales</taxon>
        <taxon>Malvaceae</taxon>
        <taxon>Malvoideae</taxon>
        <taxon>Hibiscus</taxon>
    </lineage>
</organism>
<feature type="region of interest" description="Disordered" evidence="1">
    <location>
        <begin position="156"/>
        <end position="182"/>
    </location>
</feature>
<name>A0ABR2BQ00_9ROSI</name>
<evidence type="ECO:0000313" key="3">
    <source>
        <dbReference type="Proteomes" id="UP001472677"/>
    </source>
</evidence>
<accession>A0ABR2BQ00</accession>
<reference evidence="2 3" key="1">
    <citation type="journal article" date="2024" name="G3 (Bethesda)">
        <title>Genome assembly of Hibiscus sabdariffa L. provides insights into metabolisms of medicinal natural products.</title>
        <authorList>
            <person name="Kim T."/>
        </authorList>
    </citation>
    <scope>NUCLEOTIDE SEQUENCE [LARGE SCALE GENOMIC DNA]</scope>
    <source>
        <strain evidence="2">TK-2024</strain>
        <tissue evidence="2">Old leaves</tissue>
    </source>
</reference>
<keyword evidence="3" id="KW-1185">Reference proteome</keyword>
<comment type="caution">
    <text evidence="2">The sequence shown here is derived from an EMBL/GenBank/DDBJ whole genome shotgun (WGS) entry which is preliminary data.</text>
</comment>
<dbReference type="Proteomes" id="UP001472677">
    <property type="component" value="Unassembled WGS sequence"/>
</dbReference>
<dbReference type="EMBL" id="JBBPBM010000098">
    <property type="protein sequence ID" value="KAK8508645.1"/>
    <property type="molecule type" value="Genomic_DNA"/>
</dbReference>
<gene>
    <name evidence="2" type="ORF">V6N12_032642</name>
</gene>
<proteinExistence type="predicted"/>
<feature type="compositionally biased region" description="Polar residues" evidence="1">
    <location>
        <begin position="156"/>
        <end position="168"/>
    </location>
</feature>
<evidence type="ECO:0000313" key="2">
    <source>
        <dbReference type="EMBL" id="KAK8508645.1"/>
    </source>
</evidence>
<protein>
    <submittedName>
        <fullName evidence="2">Uncharacterized protein</fullName>
    </submittedName>
</protein>
<sequence>MECDAPMTARKIVSYKDIVVGPNDPHQSPKSIDLDDDNIELLEDDIAFGLMNDIPTIDFSERVQNLAIESMDLTFFVKVLGRWISYNTLHNRICGIWKPSHPLKLIDIENDFFLRRDVEPHVSDKVLGTTLAPSNSIPDEAFGYWIGSKASKQSQAVLKNPMHSSRTPSHLHESSTSKHTHSIPKASVVTLDPVKHHTVQLQPNDHPRIPVEAISGGRVHHGSEAMLE</sequence>
<evidence type="ECO:0000256" key="1">
    <source>
        <dbReference type="SAM" id="MobiDB-lite"/>
    </source>
</evidence>